<keyword evidence="3" id="KW-1185">Reference proteome</keyword>
<keyword evidence="1" id="KW-0812">Transmembrane</keyword>
<dbReference type="EMBL" id="RWGY01000051">
    <property type="protein sequence ID" value="TVU05865.1"/>
    <property type="molecule type" value="Genomic_DNA"/>
</dbReference>
<feature type="transmembrane region" description="Helical" evidence="1">
    <location>
        <begin position="120"/>
        <end position="139"/>
    </location>
</feature>
<proteinExistence type="predicted"/>
<accession>A0A5J9T3C6</accession>
<reference evidence="2 3" key="1">
    <citation type="journal article" date="2019" name="Sci. Rep.">
        <title>A high-quality genome of Eragrostis curvula grass provides insights into Poaceae evolution and supports new strategies to enhance forage quality.</title>
        <authorList>
            <person name="Carballo J."/>
            <person name="Santos B.A.C.M."/>
            <person name="Zappacosta D."/>
            <person name="Garbus I."/>
            <person name="Selva J.P."/>
            <person name="Gallo C.A."/>
            <person name="Diaz A."/>
            <person name="Albertini E."/>
            <person name="Caccamo M."/>
            <person name="Echenique V."/>
        </authorList>
    </citation>
    <scope>NUCLEOTIDE SEQUENCE [LARGE SCALE GENOMIC DNA]</scope>
    <source>
        <strain evidence="3">cv. Victoria</strain>
        <tissue evidence="2">Leaf</tissue>
    </source>
</reference>
<keyword evidence="1" id="KW-0472">Membrane</keyword>
<gene>
    <name evidence="2" type="ORF">EJB05_49049</name>
</gene>
<feature type="transmembrane region" description="Helical" evidence="1">
    <location>
        <begin position="68"/>
        <end position="88"/>
    </location>
</feature>
<feature type="non-terminal residue" evidence="2">
    <location>
        <position position="1"/>
    </location>
</feature>
<evidence type="ECO:0000313" key="3">
    <source>
        <dbReference type="Proteomes" id="UP000324897"/>
    </source>
</evidence>
<name>A0A5J9T3C6_9POAL</name>
<feature type="transmembrane region" description="Helical" evidence="1">
    <location>
        <begin position="159"/>
        <end position="183"/>
    </location>
</feature>
<protein>
    <submittedName>
        <fullName evidence="2">Uncharacterized protein</fullName>
    </submittedName>
</protein>
<dbReference type="Proteomes" id="UP000324897">
    <property type="component" value="Unassembled WGS sequence"/>
</dbReference>
<evidence type="ECO:0000313" key="2">
    <source>
        <dbReference type="EMBL" id="TVU05865.1"/>
    </source>
</evidence>
<organism evidence="2 3">
    <name type="scientific">Eragrostis curvula</name>
    <name type="common">weeping love grass</name>
    <dbReference type="NCBI Taxonomy" id="38414"/>
    <lineage>
        <taxon>Eukaryota</taxon>
        <taxon>Viridiplantae</taxon>
        <taxon>Streptophyta</taxon>
        <taxon>Embryophyta</taxon>
        <taxon>Tracheophyta</taxon>
        <taxon>Spermatophyta</taxon>
        <taxon>Magnoliopsida</taxon>
        <taxon>Liliopsida</taxon>
        <taxon>Poales</taxon>
        <taxon>Poaceae</taxon>
        <taxon>PACMAD clade</taxon>
        <taxon>Chloridoideae</taxon>
        <taxon>Eragrostideae</taxon>
        <taxon>Eragrostidinae</taxon>
        <taxon>Eragrostis</taxon>
    </lineage>
</organism>
<evidence type="ECO:0000256" key="1">
    <source>
        <dbReference type="SAM" id="Phobius"/>
    </source>
</evidence>
<dbReference type="AlphaFoldDB" id="A0A5J9T3C6"/>
<comment type="caution">
    <text evidence="2">The sequence shown here is derived from an EMBL/GenBank/DDBJ whole genome shotgun (WGS) entry which is preliminary data.</text>
</comment>
<keyword evidence="1" id="KW-1133">Transmembrane helix</keyword>
<feature type="transmembrane region" description="Helical" evidence="1">
    <location>
        <begin position="31"/>
        <end position="56"/>
    </location>
</feature>
<sequence length="194" mass="19967">MDPVAVEAPASPPPPPLGPAHSRTALAAAKALVYLCLASLWVANASVGAAATAAVAGPGGEVRCSVSMGHLSVLLFVLVCLVVVLLALRAVVLRSGFRVVFTKAFGSPARSLLKGTISRVLLVALASLLLSLAGYLPPLLLSPKEDSLMGRISALMAELGIMCFVGTSCLVFLPMIMMAMVVWRLKLGGASFSI</sequence>
<dbReference type="Gramene" id="TVU05865">
    <property type="protein sequence ID" value="TVU05865"/>
    <property type="gene ID" value="EJB05_49049"/>
</dbReference>